<organism evidence="3 4">
    <name type="scientific">Effrenium voratum</name>
    <dbReference type="NCBI Taxonomy" id="2562239"/>
    <lineage>
        <taxon>Eukaryota</taxon>
        <taxon>Sar</taxon>
        <taxon>Alveolata</taxon>
        <taxon>Dinophyceae</taxon>
        <taxon>Suessiales</taxon>
        <taxon>Symbiodiniaceae</taxon>
        <taxon>Effrenium</taxon>
    </lineage>
</organism>
<keyword evidence="4" id="KW-1185">Reference proteome</keyword>
<keyword evidence="2" id="KW-1133">Transmembrane helix</keyword>
<comment type="caution">
    <text evidence="3">The sequence shown here is derived from an EMBL/GenBank/DDBJ whole genome shotgun (WGS) entry which is preliminary data.</text>
</comment>
<sequence length="196" mass="21456">MQGLGRFAHSDDDSPGPPQSGTALITDHAMYQRVPTNEFFDAAPEPRCCSTRGVTFNFLVGVVVCANALLLGIEADLGLLGPAGPKWTGFETDVLSMHAVGNELEKGIESEIKSGIKADRIIKDDLRYKVNETIHKDIAFNSELALPSGGQLKYAAYTVCEYFFVLFYLLEMFLRMCDLGCRNYCCAGLSLAGREL</sequence>
<protein>
    <submittedName>
        <fullName evidence="3">Uncharacterized protein</fullName>
    </submittedName>
</protein>
<accession>A0AA36IUX7</accession>
<proteinExistence type="predicted"/>
<keyword evidence="2" id="KW-0812">Transmembrane</keyword>
<evidence type="ECO:0000256" key="1">
    <source>
        <dbReference type="SAM" id="MobiDB-lite"/>
    </source>
</evidence>
<dbReference type="AlphaFoldDB" id="A0AA36IUX7"/>
<feature type="transmembrane region" description="Helical" evidence="2">
    <location>
        <begin position="54"/>
        <end position="73"/>
    </location>
</feature>
<gene>
    <name evidence="3" type="ORF">EVOR1521_LOCUS18826</name>
</gene>
<evidence type="ECO:0000313" key="4">
    <source>
        <dbReference type="Proteomes" id="UP001178507"/>
    </source>
</evidence>
<feature type="transmembrane region" description="Helical" evidence="2">
    <location>
        <begin position="154"/>
        <end position="174"/>
    </location>
</feature>
<feature type="region of interest" description="Disordered" evidence="1">
    <location>
        <begin position="1"/>
        <end position="23"/>
    </location>
</feature>
<evidence type="ECO:0000313" key="3">
    <source>
        <dbReference type="EMBL" id="CAJ1394091.1"/>
    </source>
</evidence>
<keyword evidence="2" id="KW-0472">Membrane</keyword>
<name>A0AA36IUX7_9DINO</name>
<reference evidence="3" key="1">
    <citation type="submission" date="2023-08" db="EMBL/GenBank/DDBJ databases">
        <authorList>
            <person name="Chen Y."/>
            <person name="Shah S."/>
            <person name="Dougan E. K."/>
            <person name="Thang M."/>
            <person name="Chan C."/>
        </authorList>
    </citation>
    <scope>NUCLEOTIDE SEQUENCE</scope>
</reference>
<evidence type="ECO:0000256" key="2">
    <source>
        <dbReference type="SAM" id="Phobius"/>
    </source>
</evidence>
<dbReference type="EMBL" id="CAUJNA010002746">
    <property type="protein sequence ID" value="CAJ1394091.1"/>
    <property type="molecule type" value="Genomic_DNA"/>
</dbReference>
<dbReference type="Proteomes" id="UP001178507">
    <property type="component" value="Unassembled WGS sequence"/>
</dbReference>